<evidence type="ECO:0000256" key="1">
    <source>
        <dbReference type="SAM" id="MobiDB-lite"/>
    </source>
</evidence>
<evidence type="ECO:0000313" key="3">
    <source>
        <dbReference type="Proteomes" id="UP000030993"/>
    </source>
</evidence>
<feature type="compositionally biased region" description="Low complexity" evidence="1">
    <location>
        <begin position="391"/>
        <end position="402"/>
    </location>
</feature>
<dbReference type="AlphaFoldDB" id="A0A0B2JX14"/>
<feature type="compositionally biased region" description="Low complexity" evidence="1">
    <location>
        <begin position="360"/>
        <end position="373"/>
    </location>
</feature>
<feature type="region of interest" description="Disordered" evidence="1">
    <location>
        <begin position="1"/>
        <end position="46"/>
    </location>
</feature>
<feature type="region of interest" description="Disordered" evidence="1">
    <location>
        <begin position="222"/>
        <end position="246"/>
    </location>
</feature>
<proteinExistence type="predicted"/>
<feature type="compositionally biased region" description="Low complexity" evidence="1">
    <location>
        <begin position="289"/>
        <end position="307"/>
    </location>
</feature>
<sequence>MPTNVTGMTPSVQPAERTQETKGDKLSVKRDGGGSSGSAFSPRTDVNIKNSIDNMAGVLSKISTHHSEAENAIPSELKNIIQNIMRNAFTLEGTVGEGVGSSLASQRFSVEQLNTLSRIMTQLGQMADQGKLGDFSEGLQTVFDNLKAVLGNNSSMETVNINKLAFQLMQLPEGEEMPRQLEQLLAQLAAVTNPQPAQGAQQPTEGLNILNKLVDAFFPKSAFTGDTSQSQPQQGNAQGTATGNSAQMAPQGVQTALQGGQAAQSGATANLANNMAGNAGVSGTENMPQGAAQQVNAGGQGAQQTQTGGNGPQMANQTQTGGNGPQMANQTQTGGNGPQMANQTQPGGNSPQMASQIQQGTTGTTVNTAGNPANATSVMAENTAMPQGMAQTQGNQSTQQNTAMPNQSTMAAEEANQSQTNFTIPGRETINVRLNNIGMAYEGTSARMNGPVEQNPLFRSIFNRFGPQHPIENNNAPAANTTQYQLPQMDSQQVALALKDAGQLIMKNMELTPKETQLLNNFINENQGMLSEQDAKQLNTLLRTIEGNMPASVQQAAQKMGFDALPKLWAFMQLADISTLKKMKGYQYRSASKEIVNFTNAIKGSMDSDGAFKADGQKSISYMMPLYVGDGTLSYPAYLHIYDEPPHEDEYGVTRKDTWFRVCVLTDEIGAVDVVCRLYDGNNLNLRVVFSDNEAVDEFKEYLPDIRKALYNTPINLTDLKIGTVSNDE</sequence>
<feature type="compositionally biased region" description="Polar residues" evidence="1">
    <location>
        <begin position="224"/>
        <end position="246"/>
    </location>
</feature>
<feature type="compositionally biased region" description="Polar residues" evidence="1">
    <location>
        <begin position="313"/>
        <end position="359"/>
    </location>
</feature>
<comment type="caution">
    <text evidence="2">The sequence shown here is derived from an EMBL/GenBank/DDBJ whole genome shotgun (WGS) entry which is preliminary data.</text>
</comment>
<accession>A0A0B2JX14</accession>
<dbReference type="eggNOG" id="ENOG502ZAXF">
    <property type="taxonomic scope" value="Bacteria"/>
</dbReference>
<protein>
    <submittedName>
        <fullName evidence="2">Uncharacterized protein</fullName>
    </submittedName>
</protein>
<dbReference type="Proteomes" id="UP000030993">
    <property type="component" value="Unassembled WGS sequence"/>
</dbReference>
<dbReference type="EMBL" id="JSCE01000043">
    <property type="protein sequence ID" value="KHM52855.1"/>
    <property type="molecule type" value="Genomic_DNA"/>
</dbReference>
<name>A0A0B2JX14_9FIRM</name>
<feature type="compositionally biased region" description="Polar residues" evidence="1">
    <location>
        <begin position="403"/>
        <end position="421"/>
    </location>
</feature>
<evidence type="ECO:0000313" key="2">
    <source>
        <dbReference type="EMBL" id="KHM52855.1"/>
    </source>
</evidence>
<organism evidence="2 3">
    <name type="scientific">Anaerovibrio lipolyticus</name>
    <dbReference type="NCBI Taxonomy" id="82374"/>
    <lineage>
        <taxon>Bacteria</taxon>
        <taxon>Bacillati</taxon>
        <taxon>Bacillota</taxon>
        <taxon>Negativicutes</taxon>
        <taxon>Selenomonadales</taxon>
        <taxon>Selenomonadaceae</taxon>
        <taxon>Anaerovibrio</taxon>
    </lineage>
</organism>
<feature type="compositionally biased region" description="Polar residues" evidence="1">
    <location>
        <begin position="1"/>
        <end position="12"/>
    </location>
</feature>
<feature type="region of interest" description="Disordered" evidence="1">
    <location>
        <begin position="279"/>
        <end position="373"/>
    </location>
</feature>
<feature type="compositionally biased region" description="Basic and acidic residues" evidence="1">
    <location>
        <begin position="17"/>
        <end position="32"/>
    </location>
</feature>
<keyword evidence="3" id="KW-1185">Reference proteome</keyword>
<dbReference type="STRING" id="82374.NZ47_02315"/>
<reference evidence="2 3" key="1">
    <citation type="journal article" date="2013" name="PLoS ONE">
        <title>Identification and characterization of three novel lipases belonging to families II and V from Anaerovibrio lipolyticus 5ST.</title>
        <authorList>
            <person name="Prive F."/>
            <person name="Kaderbhai N.N."/>
            <person name="Girdwood S."/>
            <person name="Worgan H.J."/>
            <person name="Pinloche E."/>
            <person name="Scollan N.D."/>
            <person name="Huws S.A."/>
            <person name="Newbold C.J."/>
        </authorList>
    </citation>
    <scope>NUCLEOTIDE SEQUENCE [LARGE SCALE GENOMIC DNA]</scope>
    <source>
        <strain evidence="2 3">5S</strain>
    </source>
</reference>
<gene>
    <name evidence="2" type="ORF">NZ47_02315</name>
</gene>
<dbReference type="RefSeq" id="WP_039206089.1">
    <property type="nucleotide sequence ID" value="NZ_JSCE01000043.1"/>
</dbReference>
<feature type="region of interest" description="Disordered" evidence="1">
    <location>
        <begin position="387"/>
        <end position="421"/>
    </location>
</feature>